<gene>
    <name evidence="1" type="ORF">ACFQRG_07960</name>
</gene>
<dbReference type="Proteomes" id="UP001596505">
    <property type="component" value="Unassembled WGS sequence"/>
</dbReference>
<sequence length="34" mass="3977">MLILFLLLLCRVIKLDWVGRGYVLFVKESVLVKV</sequence>
<organism evidence="1 2">
    <name type="scientific">Scopulibacillus cellulosilyticus</name>
    <dbReference type="NCBI Taxonomy" id="2665665"/>
    <lineage>
        <taxon>Bacteria</taxon>
        <taxon>Bacillati</taxon>
        <taxon>Bacillota</taxon>
        <taxon>Bacilli</taxon>
        <taxon>Bacillales</taxon>
        <taxon>Sporolactobacillaceae</taxon>
        <taxon>Scopulibacillus</taxon>
    </lineage>
</organism>
<reference evidence="2" key="1">
    <citation type="journal article" date="2019" name="Int. J. Syst. Evol. Microbiol.">
        <title>The Global Catalogue of Microorganisms (GCM) 10K type strain sequencing project: providing services to taxonomists for standard genome sequencing and annotation.</title>
        <authorList>
            <consortium name="The Broad Institute Genomics Platform"/>
            <consortium name="The Broad Institute Genome Sequencing Center for Infectious Disease"/>
            <person name="Wu L."/>
            <person name="Ma J."/>
        </authorList>
    </citation>
    <scope>NUCLEOTIDE SEQUENCE [LARGE SCALE GENOMIC DNA]</scope>
    <source>
        <strain evidence="2">CGMCC 1.16305</strain>
    </source>
</reference>
<name>A0ABW2PW75_9BACL</name>
<evidence type="ECO:0000313" key="2">
    <source>
        <dbReference type="Proteomes" id="UP001596505"/>
    </source>
</evidence>
<accession>A0ABW2PW75</accession>
<proteinExistence type="predicted"/>
<protein>
    <submittedName>
        <fullName evidence="1">Uncharacterized protein</fullName>
    </submittedName>
</protein>
<evidence type="ECO:0000313" key="1">
    <source>
        <dbReference type="EMBL" id="MFC7392920.1"/>
    </source>
</evidence>
<dbReference type="EMBL" id="JBHTCO010000005">
    <property type="protein sequence ID" value="MFC7392920.1"/>
    <property type="molecule type" value="Genomic_DNA"/>
</dbReference>
<comment type="caution">
    <text evidence="1">The sequence shown here is derived from an EMBL/GenBank/DDBJ whole genome shotgun (WGS) entry which is preliminary data.</text>
</comment>
<dbReference type="RefSeq" id="WP_380965327.1">
    <property type="nucleotide sequence ID" value="NZ_JBHTCO010000005.1"/>
</dbReference>
<keyword evidence="2" id="KW-1185">Reference proteome</keyword>